<evidence type="ECO:0000256" key="1">
    <source>
        <dbReference type="SAM" id="MobiDB-lite"/>
    </source>
</evidence>
<dbReference type="GO" id="GO:0032259">
    <property type="term" value="P:methylation"/>
    <property type="evidence" value="ECO:0007669"/>
    <property type="project" value="UniProtKB-KW"/>
</dbReference>
<sequence>MDWLQQQLQNTPPPDAIIHLGAGLCRELPTWQQTGAKRIVLVEPNPELLAELRRSTADHDNVEIIAAAIADQPGRGSFPLFNFPLLSSLREPTGLYHSLPGLQQTGRATVEQLTVDQLLDRLGIDIQTGNWLVIDTPGEEAAVIDQLQRSDRLHHFARIFLSAGIEPLYEGAKSAADLVIQLQAQGFEPASQPDTTDADWPRHHLRLDRMALECKRLKAELARYQTLEAEHKADLQAIEKALASVQQVLAESDRQHQNELNALKTQLAESEQARTQAEEQQKAQLAKTQQLESALTEQKSTSEKLGTELHQHKKDLARLTQAHDEAQQKLTEAEQKLANLTEQEKRLKALEEENASLRTQLEAKAKEASEATRKQQEELKQLQAKLSAAENDAKSTRQHNDDLQQKYRKLEQEYQRKEALIDEEFLKAESQLELIKELVFRDKPV</sequence>
<dbReference type="Pfam" id="PF05050">
    <property type="entry name" value="Methyltransf_21"/>
    <property type="match status" value="1"/>
</dbReference>
<comment type="caution">
    <text evidence="3">The sequence shown here is derived from an EMBL/GenBank/DDBJ whole genome shotgun (WGS) entry which is preliminary data.</text>
</comment>
<dbReference type="Gene3D" id="3.40.50.150">
    <property type="entry name" value="Vaccinia Virus protein VP39"/>
    <property type="match status" value="1"/>
</dbReference>
<feature type="compositionally biased region" description="Basic and acidic residues" evidence="1">
    <location>
        <begin position="361"/>
        <end position="380"/>
    </location>
</feature>
<accession>A0A845UZT3</accession>
<feature type="compositionally biased region" description="Low complexity" evidence="1">
    <location>
        <begin position="282"/>
        <end position="292"/>
    </location>
</feature>
<evidence type="ECO:0000313" key="4">
    <source>
        <dbReference type="Proteomes" id="UP000484885"/>
    </source>
</evidence>
<feature type="domain" description="Methyltransferase FkbM" evidence="2">
    <location>
        <begin position="32"/>
        <end position="187"/>
    </location>
</feature>
<keyword evidence="3" id="KW-0808">Transferase</keyword>
<reference evidence="3 4" key="1">
    <citation type="submission" date="2020-02" db="EMBL/GenBank/DDBJ databases">
        <authorList>
            <person name="Zhang X.-Y."/>
        </authorList>
    </citation>
    <scope>NUCLEOTIDE SEQUENCE [LARGE SCALE GENOMIC DNA]</scope>
    <source>
        <strain evidence="3 4">C33</strain>
    </source>
</reference>
<dbReference type="AlphaFoldDB" id="A0A845UZT3"/>
<dbReference type="InterPro" id="IPR053188">
    <property type="entry name" value="FkbM_Methyltransferase"/>
</dbReference>
<dbReference type="NCBIfam" id="TIGR01444">
    <property type="entry name" value="fkbM_fam"/>
    <property type="match status" value="1"/>
</dbReference>
<evidence type="ECO:0000313" key="3">
    <source>
        <dbReference type="EMBL" id="NDY96288.1"/>
    </source>
</evidence>
<evidence type="ECO:0000259" key="2">
    <source>
        <dbReference type="Pfam" id="PF05050"/>
    </source>
</evidence>
<gene>
    <name evidence="3" type="ORF">G3I74_11160</name>
</gene>
<organism evidence="3 4">
    <name type="scientific">Wenzhouxiangella limi</name>
    <dbReference type="NCBI Taxonomy" id="2707351"/>
    <lineage>
        <taxon>Bacteria</taxon>
        <taxon>Pseudomonadati</taxon>
        <taxon>Pseudomonadota</taxon>
        <taxon>Gammaproteobacteria</taxon>
        <taxon>Chromatiales</taxon>
        <taxon>Wenzhouxiangellaceae</taxon>
        <taxon>Wenzhouxiangella</taxon>
    </lineage>
</organism>
<dbReference type="EMBL" id="JAAGSC010000042">
    <property type="protein sequence ID" value="NDY96288.1"/>
    <property type="molecule type" value="Genomic_DNA"/>
</dbReference>
<dbReference type="SUPFAM" id="SSF53335">
    <property type="entry name" value="S-adenosyl-L-methionine-dependent methyltransferases"/>
    <property type="match status" value="1"/>
</dbReference>
<dbReference type="GO" id="GO:0008171">
    <property type="term" value="F:O-methyltransferase activity"/>
    <property type="evidence" value="ECO:0007669"/>
    <property type="project" value="TreeGrafter"/>
</dbReference>
<dbReference type="Proteomes" id="UP000484885">
    <property type="component" value="Unassembled WGS sequence"/>
</dbReference>
<dbReference type="InterPro" id="IPR006342">
    <property type="entry name" value="FkbM_mtfrase"/>
</dbReference>
<dbReference type="InterPro" id="IPR029063">
    <property type="entry name" value="SAM-dependent_MTases_sf"/>
</dbReference>
<keyword evidence="4" id="KW-1185">Reference proteome</keyword>
<feature type="compositionally biased region" description="Basic and acidic residues" evidence="1">
    <location>
        <begin position="391"/>
        <end position="404"/>
    </location>
</feature>
<protein>
    <submittedName>
        <fullName evidence="3">FkbM family methyltransferase</fullName>
    </submittedName>
</protein>
<keyword evidence="3" id="KW-0489">Methyltransferase</keyword>
<dbReference type="PANTHER" id="PTHR36973">
    <property type="entry name" value="SLL1456 PROTEIN-RELATED"/>
    <property type="match status" value="1"/>
</dbReference>
<dbReference type="RefSeq" id="WP_164211690.1">
    <property type="nucleotide sequence ID" value="NZ_JAAGSC010000042.1"/>
</dbReference>
<feature type="region of interest" description="Disordered" evidence="1">
    <location>
        <begin position="361"/>
        <end position="404"/>
    </location>
</feature>
<dbReference type="PANTHER" id="PTHR36973:SF4">
    <property type="entry name" value="NODULATION PROTEIN"/>
    <property type="match status" value="1"/>
</dbReference>
<name>A0A845UZT3_9GAMM</name>
<proteinExistence type="predicted"/>
<feature type="region of interest" description="Disordered" evidence="1">
    <location>
        <begin position="267"/>
        <end position="304"/>
    </location>
</feature>